<dbReference type="KEGG" id="kphy:AOZ06_21650"/>
<evidence type="ECO:0000259" key="1">
    <source>
        <dbReference type="Pfam" id="PF14534"/>
    </source>
</evidence>
<dbReference type="SUPFAM" id="SSF54427">
    <property type="entry name" value="NTF2-like"/>
    <property type="match status" value="1"/>
</dbReference>
<dbReference type="Gene3D" id="3.10.450.50">
    <property type="match status" value="1"/>
</dbReference>
<dbReference type="EMBL" id="CP012752">
    <property type="protein sequence ID" value="ALG09171.1"/>
    <property type="molecule type" value="Genomic_DNA"/>
</dbReference>
<protein>
    <recommendedName>
        <fullName evidence="1">DUF4440 domain-containing protein</fullName>
    </recommendedName>
</protein>
<dbReference type="STRING" id="860235.AOZ06_21650"/>
<dbReference type="Pfam" id="PF14534">
    <property type="entry name" value="DUF4440"/>
    <property type="match status" value="1"/>
</dbReference>
<evidence type="ECO:0000313" key="3">
    <source>
        <dbReference type="Proteomes" id="UP000063699"/>
    </source>
</evidence>
<keyword evidence="3" id="KW-1185">Reference proteome</keyword>
<name>A0A0N9HQ19_9PSEU</name>
<accession>A0A0N9HQ19</accession>
<dbReference type="InterPro" id="IPR032710">
    <property type="entry name" value="NTF2-like_dom_sf"/>
</dbReference>
<evidence type="ECO:0000313" key="2">
    <source>
        <dbReference type="EMBL" id="ALG09171.1"/>
    </source>
</evidence>
<dbReference type="InterPro" id="IPR027843">
    <property type="entry name" value="DUF4440"/>
</dbReference>
<dbReference type="RefSeq" id="WP_054291075.1">
    <property type="nucleotide sequence ID" value="NZ_CP012752.1"/>
</dbReference>
<dbReference type="OrthoDB" id="7375616at2"/>
<proteinExistence type="predicted"/>
<dbReference type="Proteomes" id="UP000063699">
    <property type="component" value="Chromosome"/>
</dbReference>
<sequence length="131" mass="13912">MTEQMESVDLALEAGQLPGVFARAYNSGSSTAVERLFDQEAIFIAEPGFALSGTELSRSVEETVAKGVPLTATPRHTYVTGDIALLIVDWAMDGTGRDGTPVKVHGTSTDVARRGPDGVWRYLIDSPNGTA</sequence>
<feature type="domain" description="DUF4440" evidence="1">
    <location>
        <begin position="21"/>
        <end position="121"/>
    </location>
</feature>
<reference evidence="2 3" key="1">
    <citation type="submission" date="2015-07" db="EMBL/GenBank/DDBJ databases">
        <title>Genome sequencing of Kibdelosporangium phytohabitans.</title>
        <authorList>
            <person name="Qin S."/>
            <person name="Xing K."/>
        </authorList>
    </citation>
    <scope>NUCLEOTIDE SEQUENCE [LARGE SCALE GENOMIC DNA]</scope>
    <source>
        <strain evidence="2 3">KLBMP1111</strain>
    </source>
</reference>
<gene>
    <name evidence="2" type="ORF">AOZ06_21650</name>
</gene>
<dbReference type="AlphaFoldDB" id="A0A0N9HQ19"/>
<organism evidence="2 3">
    <name type="scientific">Kibdelosporangium phytohabitans</name>
    <dbReference type="NCBI Taxonomy" id="860235"/>
    <lineage>
        <taxon>Bacteria</taxon>
        <taxon>Bacillati</taxon>
        <taxon>Actinomycetota</taxon>
        <taxon>Actinomycetes</taxon>
        <taxon>Pseudonocardiales</taxon>
        <taxon>Pseudonocardiaceae</taxon>
        <taxon>Kibdelosporangium</taxon>
    </lineage>
</organism>